<feature type="domain" description="Clathrin/coatomer adaptor adaptin-like N-terminal" evidence="7">
    <location>
        <begin position="6"/>
        <end position="612"/>
    </location>
</feature>
<dbReference type="InterPro" id="IPR026740">
    <property type="entry name" value="AP3_beta"/>
</dbReference>
<protein>
    <submittedName>
        <fullName evidence="8">ARM repeat-containing protein</fullName>
    </submittedName>
</protein>
<dbReference type="GO" id="GO:0012505">
    <property type="term" value="C:endomembrane system"/>
    <property type="evidence" value="ECO:0007669"/>
    <property type="project" value="UniProtKB-SubCell"/>
</dbReference>
<evidence type="ECO:0000256" key="2">
    <source>
        <dbReference type="ARBA" id="ARBA00006613"/>
    </source>
</evidence>
<dbReference type="InterPro" id="IPR016024">
    <property type="entry name" value="ARM-type_fold"/>
</dbReference>
<dbReference type="PANTHER" id="PTHR11134">
    <property type="entry name" value="ADAPTOR COMPLEX SUBUNIT BETA FAMILY MEMBER"/>
    <property type="match status" value="1"/>
</dbReference>
<evidence type="ECO:0000313" key="9">
    <source>
        <dbReference type="Proteomes" id="UP000799764"/>
    </source>
</evidence>
<dbReference type="Gene3D" id="1.25.10.10">
    <property type="entry name" value="Leucine-rich Repeat Variant"/>
    <property type="match status" value="1"/>
</dbReference>
<dbReference type="GO" id="GO:0016192">
    <property type="term" value="P:vesicle-mediated transport"/>
    <property type="evidence" value="ECO:0007669"/>
    <property type="project" value="InterPro"/>
</dbReference>
<name>A0A9P4UIL0_9PLEO</name>
<evidence type="ECO:0000256" key="4">
    <source>
        <dbReference type="ARBA" id="ARBA00022927"/>
    </source>
</evidence>
<dbReference type="GO" id="GO:0006886">
    <property type="term" value="P:intracellular protein transport"/>
    <property type="evidence" value="ECO:0007669"/>
    <property type="project" value="InterPro"/>
</dbReference>
<feature type="region of interest" description="Disordered" evidence="6">
    <location>
        <begin position="220"/>
        <end position="258"/>
    </location>
</feature>
<dbReference type="Proteomes" id="UP000799764">
    <property type="component" value="Unassembled WGS sequence"/>
</dbReference>
<evidence type="ECO:0000256" key="1">
    <source>
        <dbReference type="ARBA" id="ARBA00004308"/>
    </source>
</evidence>
<evidence type="ECO:0000256" key="6">
    <source>
        <dbReference type="SAM" id="MobiDB-lite"/>
    </source>
</evidence>
<keyword evidence="5" id="KW-0472">Membrane</keyword>
<comment type="subcellular location">
    <subcellularLocation>
        <location evidence="1">Endomembrane system</location>
    </subcellularLocation>
</comment>
<feature type="region of interest" description="Disordered" evidence="6">
    <location>
        <begin position="657"/>
        <end position="788"/>
    </location>
</feature>
<dbReference type="GO" id="GO:0030123">
    <property type="term" value="C:AP-3 adaptor complex"/>
    <property type="evidence" value="ECO:0007669"/>
    <property type="project" value="InterPro"/>
</dbReference>
<proteinExistence type="inferred from homology"/>
<feature type="compositionally biased region" description="Acidic residues" evidence="6">
    <location>
        <begin position="245"/>
        <end position="258"/>
    </location>
</feature>
<feature type="region of interest" description="Disordered" evidence="6">
    <location>
        <begin position="529"/>
        <end position="576"/>
    </location>
</feature>
<dbReference type="OrthoDB" id="10254310at2759"/>
<keyword evidence="3" id="KW-0813">Transport</keyword>
<dbReference type="SUPFAM" id="SSF48371">
    <property type="entry name" value="ARM repeat"/>
    <property type="match status" value="1"/>
</dbReference>
<keyword evidence="9" id="KW-1185">Reference proteome</keyword>
<gene>
    <name evidence="8" type="ORF">P171DRAFT_425799</name>
</gene>
<reference evidence="8" key="1">
    <citation type="journal article" date="2020" name="Stud. Mycol.">
        <title>101 Dothideomycetes genomes: a test case for predicting lifestyles and emergence of pathogens.</title>
        <authorList>
            <person name="Haridas S."/>
            <person name="Albert R."/>
            <person name="Binder M."/>
            <person name="Bloem J."/>
            <person name="Labutti K."/>
            <person name="Salamov A."/>
            <person name="Andreopoulos B."/>
            <person name="Baker S."/>
            <person name="Barry K."/>
            <person name="Bills G."/>
            <person name="Bluhm B."/>
            <person name="Cannon C."/>
            <person name="Castanera R."/>
            <person name="Culley D."/>
            <person name="Daum C."/>
            <person name="Ezra D."/>
            <person name="Gonzalez J."/>
            <person name="Henrissat B."/>
            <person name="Kuo A."/>
            <person name="Liang C."/>
            <person name="Lipzen A."/>
            <person name="Lutzoni F."/>
            <person name="Magnuson J."/>
            <person name="Mondo S."/>
            <person name="Nolan M."/>
            <person name="Ohm R."/>
            <person name="Pangilinan J."/>
            <person name="Park H.-J."/>
            <person name="Ramirez L."/>
            <person name="Alfaro M."/>
            <person name="Sun H."/>
            <person name="Tritt A."/>
            <person name="Yoshinaga Y."/>
            <person name="Zwiers L.-H."/>
            <person name="Turgeon B."/>
            <person name="Goodwin S."/>
            <person name="Spatafora J."/>
            <person name="Crous P."/>
            <person name="Grigoriev I."/>
        </authorList>
    </citation>
    <scope>NUCLEOTIDE SEQUENCE</scope>
    <source>
        <strain evidence="8">CBS 690.94</strain>
    </source>
</reference>
<evidence type="ECO:0000259" key="7">
    <source>
        <dbReference type="Pfam" id="PF01602"/>
    </source>
</evidence>
<evidence type="ECO:0000256" key="3">
    <source>
        <dbReference type="ARBA" id="ARBA00022448"/>
    </source>
</evidence>
<dbReference type="AlphaFoldDB" id="A0A9P4UIL0"/>
<evidence type="ECO:0000256" key="5">
    <source>
        <dbReference type="ARBA" id="ARBA00023136"/>
    </source>
</evidence>
<dbReference type="InterPro" id="IPR026739">
    <property type="entry name" value="AP_beta"/>
</dbReference>
<organism evidence="8 9">
    <name type="scientific">Karstenula rhodostoma CBS 690.94</name>
    <dbReference type="NCBI Taxonomy" id="1392251"/>
    <lineage>
        <taxon>Eukaryota</taxon>
        <taxon>Fungi</taxon>
        <taxon>Dikarya</taxon>
        <taxon>Ascomycota</taxon>
        <taxon>Pezizomycotina</taxon>
        <taxon>Dothideomycetes</taxon>
        <taxon>Pleosporomycetidae</taxon>
        <taxon>Pleosporales</taxon>
        <taxon>Massarineae</taxon>
        <taxon>Didymosphaeriaceae</taxon>
        <taxon>Karstenula</taxon>
    </lineage>
</organism>
<keyword evidence="4" id="KW-0653">Protein transport</keyword>
<feature type="compositionally biased region" description="Basic and acidic residues" evidence="6">
    <location>
        <begin position="550"/>
        <end position="562"/>
    </location>
</feature>
<dbReference type="InterPro" id="IPR011989">
    <property type="entry name" value="ARM-like"/>
</dbReference>
<sequence length="788" mass="86721">MLPSGQLKKLLDSRSERDVLEGLRRVVTMSYRQPPSQTLPFFTHVIKNIASPSLQIKKLVYIYLLQHAEHEPDTALLSINTIQRSLTDQNPQLRALALRVMSGIRVPVISQIVSLGIKRGVGDMSPFVRKAAALSIPKCYQLDPNTEPQLLDYLSTLLGDKQFFVAGAAVAAFLEMCPNRLDLIHPHYRSLVRKLADMDEWGQLATLRLMVKYARKSFPRRTRKIRKPEQKDAGTKQKGTKGFYDEESDSEESEEPEYEEVAVLDPELELLLNACKLLLQSRNSAVVVAVARTYLYLGTPTYMSLAIGPLISLLRTSGDIQHVALYNIVQVCLLYPQSFVNHYTHFLVRSTDPPHIWRLKLELLTLIFPHAAPRLQSLVLAELSHFSHSGSLDPGLVKEAVRAIGRCSQTTDPKTSARCLRLLLTHIGSADAHLVAESLEVIRHLIQRDPDNHRTTVVRLAKHLDAATSPQARASIIWLVGEFAGSDPENNIAADVLRILVKGFADEAEPAKLQIVLLAAKVYVHHLNANPPPEHPKPAEPPQPSPSLLDDFHDEGGFRDEPEPVPQPSPPLPQEKPHPVVALWDYILLLSRYDTSYDIRDRARVYKALLATPTSTQLANLLLLAPKPVPQTPSPSETRKGYVLGSASLVIGDEGGVGGLRGYEDVPPWVKEGQEPDPSLRDEAGSASTPSYDAGGARALSAAERLDAAAGAGRSGSPAGLNGVGGPVERAAGFGGAGPKKEEKSLDQWLEESGEETESEEEETDEEEESSEYETDSEEEGEGDRLVR</sequence>
<dbReference type="EMBL" id="MU001492">
    <property type="protein sequence ID" value="KAF2451280.1"/>
    <property type="molecule type" value="Genomic_DNA"/>
</dbReference>
<evidence type="ECO:0000313" key="8">
    <source>
        <dbReference type="EMBL" id="KAF2451280.1"/>
    </source>
</evidence>
<feature type="compositionally biased region" description="Basic and acidic residues" evidence="6">
    <location>
        <begin position="672"/>
        <end position="684"/>
    </location>
</feature>
<comment type="caution">
    <text evidence="8">The sequence shown here is derived from an EMBL/GenBank/DDBJ whole genome shotgun (WGS) entry which is preliminary data.</text>
</comment>
<dbReference type="InterPro" id="IPR002553">
    <property type="entry name" value="Clathrin/coatomer_adapt-like_N"/>
</dbReference>
<feature type="compositionally biased region" description="Acidic residues" evidence="6">
    <location>
        <begin position="749"/>
        <end position="782"/>
    </location>
</feature>
<dbReference type="Pfam" id="PF01602">
    <property type="entry name" value="Adaptin_N"/>
    <property type="match status" value="1"/>
</dbReference>
<comment type="similarity">
    <text evidence="2">Belongs to the adaptor complexes large subunit family.</text>
</comment>
<accession>A0A9P4UIL0</accession>
<feature type="compositionally biased region" description="Low complexity" evidence="6">
    <location>
        <begin position="697"/>
        <end position="720"/>
    </location>
</feature>
<feature type="compositionally biased region" description="Pro residues" evidence="6">
    <location>
        <begin position="564"/>
        <end position="574"/>
    </location>
</feature>
<dbReference type="PIRSF" id="PIRSF037096">
    <property type="entry name" value="AP3_complex_beta"/>
    <property type="match status" value="1"/>
</dbReference>